<feature type="domain" description="Beta-Casp" evidence="4">
    <location>
        <begin position="320"/>
        <end position="448"/>
    </location>
</feature>
<dbReference type="Proteomes" id="UP000030693">
    <property type="component" value="Unassembled WGS sequence"/>
</dbReference>
<keyword evidence="1" id="KW-0378">Hydrolase</keyword>
<protein>
    <recommendedName>
        <fullName evidence="7">Cleavage and polyadenylation specificity factor subunit 3</fullName>
    </recommendedName>
</protein>
<accession>A0A058Z683</accession>
<feature type="region of interest" description="Disordered" evidence="2">
    <location>
        <begin position="635"/>
        <end position="658"/>
    </location>
</feature>
<evidence type="ECO:0000256" key="1">
    <source>
        <dbReference type="ARBA" id="ARBA00022801"/>
    </source>
</evidence>
<dbReference type="InterPro" id="IPR001279">
    <property type="entry name" value="Metallo-B-lactamas"/>
</dbReference>
<dbReference type="InterPro" id="IPR022712">
    <property type="entry name" value="Beta_Casp"/>
</dbReference>
<dbReference type="SUPFAM" id="SSF56281">
    <property type="entry name" value="Metallo-hydrolase/oxidoreductase"/>
    <property type="match status" value="1"/>
</dbReference>
<dbReference type="InterPro" id="IPR050698">
    <property type="entry name" value="MBL"/>
</dbReference>
<dbReference type="STRING" id="691883.A0A058Z683"/>
<evidence type="ECO:0000259" key="4">
    <source>
        <dbReference type="SMART" id="SM01027"/>
    </source>
</evidence>
<feature type="region of interest" description="Disordered" evidence="2">
    <location>
        <begin position="1"/>
        <end position="27"/>
    </location>
</feature>
<dbReference type="SMART" id="SM00849">
    <property type="entry name" value="Lactamase_B"/>
    <property type="match status" value="1"/>
</dbReference>
<sequence length="777" mass="83272">MQDTLVAGGAGPHPGDPAPSDAQNQQAHLLRHRISVVDPSAPTGPGETLDGSAPAALSFGDDILKITPLGAGREVGRSCVLVEFRGCSVLLDCGIHPGRQGPASLPYLDHINPAKIDLVLVSHFHLDHIGALPYLTERTKGFKAPVYMTHATKAIGHLLIKDYLRVSGSLINDADESSSSHLLPFNETDMIRCFHRAREVNFHQSVTVAGVRFSAAYAGHVLGGAVFSLEFPGGVRVVYTGDYSREEDRHLPAAELPALVGNPGDGAAPGVDVLICESTYGKQDHMPRAEREQLLTAAIRTTVLDRGGRVLLPVFASGRAQELLLILEEYWASHPELRHVPVYYASELAEMCLREYRRWTNSMNDRVRRAMNVERRNPFVFRHITSLTNRAAELLDGRDGGLPCVVVASPGMLQSGLSRQLFDAWCDDERNMVIIAGYCVEGTLAKHILKSRSDITTLDGRQKPLKMDVRSISFSAHVDFTQNAGYIAQVAPAHLVLVHGERGQMDRLASQLHAMAEGSLSVAGVGPMRPDMVIHTPENTEAVSLRVQMPQVATVVGKLADRVAVQLGPDGEVEGRDPGTASARAGPDADNVLVEGVLVRRNYQAHLLAPEDVEAFTSHVVHIGGAVAQSLTVPLAPPAGTRPPSFGAPSKPGAEPPASGRIWRRVVRALAAIYSVRPLVDPADRGVDMRRLPDSVDFEVMETVRLSYVPPPADDSKALLADPDLAFGSVELSWTGAGSTGNGALADVIADAVVAIILRVTSSPLGAPARPARVAAK</sequence>
<feature type="domain" description="Metallo-beta-lactamase" evidence="3">
    <location>
        <begin position="76"/>
        <end position="271"/>
    </location>
</feature>
<dbReference type="EMBL" id="KB932207">
    <property type="protein sequence ID" value="KCV69007.1"/>
    <property type="molecule type" value="Genomic_DNA"/>
</dbReference>
<dbReference type="GO" id="GO:0005847">
    <property type="term" value="C:mRNA cleavage and polyadenylation specificity factor complex"/>
    <property type="evidence" value="ECO:0007669"/>
    <property type="project" value="TreeGrafter"/>
</dbReference>
<dbReference type="eggNOG" id="KOG1137">
    <property type="taxonomic scope" value="Eukaryota"/>
</dbReference>
<dbReference type="OrthoDB" id="10249535at2759"/>
<evidence type="ECO:0008006" key="7">
    <source>
        <dbReference type="Google" id="ProtNLM"/>
    </source>
</evidence>
<name>A0A058Z683_FONAL</name>
<dbReference type="Gene3D" id="3.40.50.10890">
    <property type="match status" value="1"/>
</dbReference>
<organism evidence="5">
    <name type="scientific">Fonticula alba</name>
    <name type="common">Slime mold</name>
    <dbReference type="NCBI Taxonomy" id="691883"/>
    <lineage>
        <taxon>Eukaryota</taxon>
        <taxon>Rotosphaerida</taxon>
        <taxon>Fonticulaceae</taxon>
        <taxon>Fonticula</taxon>
    </lineage>
</organism>
<reference evidence="5" key="1">
    <citation type="submission" date="2013-04" db="EMBL/GenBank/DDBJ databases">
        <title>The Genome Sequence of Fonticula alba ATCC 38817.</title>
        <authorList>
            <consortium name="The Broad Institute Genomics Platform"/>
            <person name="Russ C."/>
            <person name="Cuomo C."/>
            <person name="Burger G."/>
            <person name="Gray M.W."/>
            <person name="Holland P.W.H."/>
            <person name="King N."/>
            <person name="Lang F.B.F."/>
            <person name="Roger A.J."/>
            <person name="Ruiz-Trillo I."/>
            <person name="Brown M."/>
            <person name="Walker B."/>
            <person name="Young S."/>
            <person name="Zeng Q."/>
            <person name="Gargeya S."/>
            <person name="Fitzgerald M."/>
            <person name="Haas B."/>
            <person name="Abouelleil A."/>
            <person name="Allen A.W."/>
            <person name="Alvarado L."/>
            <person name="Arachchi H.M."/>
            <person name="Berlin A.M."/>
            <person name="Chapman S.B."/>
            <person name="Gainer-Dewar J."/>
            <person name="Goldberg J."/>
            <person name="Griggs A."/>
            <person name="Gujja S."/>
            <person name="Hansen M."/>
            <person name="Howarth C."/>
            <person name="Imamovic A."/>
            <person name="Ireland A."/>
            <person name="Larimer J."/>
            <person name="McCowan C."/>
            <person name="Murphy C."/>
            <person name="Pearson M."/>
            <person name="Poon T.W."/>
            <person name="Priest M."/>
            <person name="Roberts A."/>
            <person name="Saif S."/>
            <person name="Shea T."/>
            <person name="Sisk P."/>
            <person name="Sykes S."/>
            <person name="Wortman J."/>
            <person name="Nusbaum C."/>
            <person name="Birren B."/>
        </authorList>
    </citation>
    <scope>NUCLEOTIDE SEQUENCE [LARGE SCALE GENOMIC DNA]</scope>
    <source>
        <strain evidence="5">ATCC 38817</strain>
    </source>
</reference>
<keyword evidence="6" id="KW-1185">Reference proteome</keyword>
<dbReference type="InterPro" id="IPR036866">
    <property type="entry name" value="RibonucZ/Hydroxyglut_hydro"/>
</dbReference>
<dbReference type="AlphaFoldDB" id="A0A058Z683"/>
<dbReference type="GO" id="GO:0003723">
    <property type="term" value="F:RNA binding"/>
    <property type="evidence" value="ECO:0007669"/>
    <property type="project" value="TreeGrafter"/>
</dbReference>
<dbReference type="RefSeq" id="XP_009496578.1">
    <property type="nucleotide sequence ID" value="XM_009498303.1"/>
</dbReference>
<dbReference type="Pfam" id="PF10996">
    <property type="entry name" value="Beta-Casp"/>
    <property type="match status" value="1"/>
</dbReference>
<dbReference type="GeneID" id="20529152"/>
<dbReference type="GO" id="GO:0004521">
    <property type="term" value="F:RNA endonuclease activity"/>
    <property type="evidence" value="ECO:0007669"/>
    <property type="project" value="TreeGrafter"/>
</dbReference>
<dbReference type="PANTHER" id="PTHR11203">
    <property type="entry name" value="CLEAVAGE AND POLYADENYLATION SPECIFICITY FACTOR FAMILY MEMBER"/>
    <property type="match status" value="1"/>
</dbReference>
<dbReference type="CDD" id="cd16292">
    <property type="entry name" value="CPSF3-like_MBL-fold"/>
    <property type="match status" value="1"/>
</dbReference>
<evidence type="ECO:0000259" key="3">
    <source>
        <dbReference type="SMART" id="SM00849"/>
    </source>
</evidence>
<gene>
    <name evidence="5" type="ORF">H696_04427</name>
</gene>
<dbReference type="Pfam" id="PF16661">
    <property type="entry name" value="Lactamase_B_6"/>
    <property type="match status" value="1"/>
</dbReference>
<proteinExistence type="predicted"/>
<dbReference type="SMART" id="SM01027">
    <property type="entry name" value="Beta-Casp"/>
    <property type="match status" value="1"/>
</dbReference>
<dbReference type="PANTHER" id="PTHR11203:SF11">
    <property type="entry name" value="CLEAVAGE AND POLYADENYLATION SPECIFICITY FACTOR SUBUNIT 3"/>
    <property type="match status" value="1"/>
</dbReference>
<dbReference type="Pfam" id="PF07521">
    <property type="entry name" value="RMMBL"/>
    <property type="match status" value="1"/>
</dbReference>
<evidence type="ECO:0000256" key="2">
    <source>
        <dbReference type="SAM" id="MobiDB-lite"/>
    </source>
</evidence>
<evidence type="ECO:0000313" key="5">
    <source>
        <dbReference type="EMBL" id="KCV69007.1"/>
    </source>
</evidence>
<evidence type="ECO:0000313" key="6">
    <source>
        <dbReference type="Proteomes" id="UP000030693"/>
    </source>
</evidence>
<dbReference type="InterPro" id="IPR011108">
    <property type="entry name" value="RMMBL"/>
</dbReference>
<dbReference type="GO" id="GO:0004534">
    <property type="term" value="F:5'-3' RNA exonuclease activity"/>
    <property type="evidence" value="ECO:0007669"/>
    <property type="project" value="TreeGrafter"/>
</dbReference>
<dbReference type="GO" id="GO:0006398">
    <property type="term" value="P:mRNA 3'-end processing by stem-loop binding and cleavage"/>
    <property type="evidence" value="ECO:0007669"/>
    <property type="project" value="TreeGrafter"/>
</dbReference>
<dbReference type="Gene3D" id="3.60.15.10">
    <property type="entry name" value="Ribonuclease Z/Hydroxyacylglutathione hydrolase-like"/>
    <property type="match status" value="1"/>
</dbReference>